<dbReference type="STRING" id="313368.SAMN04488012_102363"/>
<dbReference type="InterPro" id="IPR038765">
    <property type="entry name" value="Papain-like_cys_pep_sf"/>
</dbReference>
<keyword evidence="2" id="KW-0645">Protease</keyword>
<dbReference type="PANTHER" id="PTHR47359">
    <property type="entry name" value="PEPTIDOGLYCAN DL-ENDOPEPTIDASE CWLO"/>
    <property type="match status" value="1"/>
</dbReference>
<feature type="domain" description="NlpC/P60" evidence="5">
    <location>
        <begin position="151"/>
        <end position="277"/>
    </location>
</feature>
<name>A0A1M6DF31_9RHOB</name>
<evidence type="ECO:0000256" key="3">
    <source>
        <dbReference type="ARBA" id="ARBA00022801"/>
    </source>
</evidence>
<dbReference type="InterPro" id="IPR051794">
    <property type="entry name" value="PG_Endopeptidase_C40"/>
</dbReference>
<accession>A0A1M6DF31</accession>
<gene>
    <name evidence="6" type="ORF">SAMN04488012_102363</name>
</gene>
<evidence type="ECO:0000256" key="1">
    <source>
        <dbReference type="ARBA" id="ARBA00007074"/>
    </source>
</evidence>
<evidence type="ECO:0000313" key="6">
    <source>
        <dbReference type="EMBL" id="SHI71689.1"/>
    </source>
</evidence>
<evidence type="ECO:0000256" key="4">
    <source>
        <dbReference type="ARBA" id="ARBA00022807"/>
    </source>
</evidence>
<dbReference type="InterPro" id="IPR041382">
    <property type="entry name" value="SH3_16"/>
</dbReference>
<dbReference type="Pfam" id="PF00877">
    <property type="entry name" value="NLPC_P60"/>
    <property type="match status" value="1"/>
</dbReference>
<dbReference type="GO" id="GO:0008234">
    <property type="term" value="F:cysteine-type peptidase activity"/>
    <property type="evidence" value="ECO:0007669"/>
    <property type="project" value="UniProtKB-KW"/>
</dbReference>
<dbReference type="Gene3D" id="3.90.1720.10">
    <property type="entry name" value="endopeptidase domain like (from Nostoc punctiforme)"/>
    <property type="match status" value="1"/>
</dbReference>
<protein>
    <submittedName>
        <fullName evidence="6">NlpC/P60 family protein</fullName>
    </submittedName>
</protein>
<dbReference type="PROSITE" id="PS51935">
    <property type="entry name" value="NLPC_P60"/>
    <property type="match status" value="1"/>
</dbReference>
<evidence type="ECO:0000256" key="2">
    <source>
        <dbReference type="ARBA" id="ARBA00022670"/>
    </source>
</evidence>
<dbReference type="SUPFAM" id="SSF54001">
    <property type="entry name" value="Cysteine proteinases"/>
    <property type="match status" value="1"/>
</dbReference>
<comment type="similarity">
    <text evidence="1">Belongs to the peptidase C40 family.</text>
</comment>
<dbReference type="InterPro" id="IPR000064">
    <property type="entry name" value="NLP_P60_dom"/>
</dbReference>
<reference evidence="6 7" key="1">
    <citation type="submission" date="2016-11" db="EMBL/GenBank/DDBJ databases">
        <authorList>
            <person name="Jaros S."/>
            <person name="Januszkiewicz K."/>
            <person name="Wedrychowicz H."/>
        </authorList>
    </citation>
    <scope>NUCLEOTIDE SEQUENCE [LARGE SCALE GENOMIC DNA]</scope>
    <source>
        <strain evidence="6 7">DSM 26892</strain>
    </source>
</reference>
<dbReference type="GO" id="GO:0006508">
    <property type="term" value="P:proteolysis"/>
    <property type="evidence" value="ECO:0007669"/>
    <property type="project" value="UniProtKB-KW"/>
</dbReference>
<dbReference type="PANTHER" id="PTHR47359:SF3">
    <property type="entry name" value="NLP_P60 DOMAIN-CONTAINING PROTEIN-RELATED"/>
    <property type="match status" value="1"/>
</dbReference>
<dbReference type="AlphaFoldDB" id="A0A1M6DF31"/>
<organism evidence="6 7">
    <name type="scientific">Palleronia salina</name>
    <dbReference type="NCBI Taxonomy" id="313368"/>
    <lineage>
        <taxon>Bacteria</taxon>
        <taxon>Pseudomonadati</taxon>
        <taxon>Pseudomonadota</taxon>
        <taxon>Alphaproteobacteria</taxon>
        <taxon>Rhodobacterales</taxon>
        <taxon>Roseobacteraceae</taxon>
        <taxon>Palleronia</taxon>
    </lineage>
</organism>
<dbReference type="Proteomes" id="UP000184040">
    <property type="component" value="Unassembled WGS sequence"/>
</dbReference>
<keyword evidence="4" id="KW-0788">Thiol protease</keyword>
<proteinExistence type="inferred from homology"/>
<evidence type="ECO:0000313" key="7">
    <source>
        <dbReference type="Proteomes" id="UP000184040"/>
    </source>
</evidence>
<keyword evidence="7" id="KW-1185">Reference proteome</keyword>
<dbReference type="RefSeq" id="WP_073127224.1">
    <property type="nucleotide sequence ID" value="NZ_FQZA01000002.1"/>
</dbReference>
<evidence type="ECO:0000259" key="5">
    <source>
        <dbReference type="PROSITE" id="PS51935"/>
    </source>
</evidence>
<keyword evidence="3" id="KW-0378">Hydrolase</keyword>
<sequence>MSDRRLTPANGRVAAAHLKGMVEALSYTEGSAASVTAPITDIWTTPDRVARDRQLLRGEAVRVYERAGGMAFIRAERDGYVGYVPEIDLGDPVAATHIIGVPASHLYPAPDMKIPAIARLSFGARLRVVAASDTFFELDDGTHVPRPHLRPANRPFTDPASVAQLFFGVPYLWGGNSSDGIDCSGLIQAALLASGHPCPGDSDLQEGVVGQPLPADAAITRGDLLFWKGHVAMAVDGEVLIHANAHHMATSYEPIVDAIARIESQGGGPVTGRRRLS</sequence>
<dbReference type="Pfam" id="PF18348">
    <property type="entry name" value="SH3_16"/>
    <property type="match status" value="1"/>
</dbReference>
<dbReference type="EMBL" id="FQZA01000002">
    <property type="protein sequence ID" value="SHI71689.1"/>
    <property type="molecule type" value="Genomic_DNA"/>
</dbReference>